<comment type="subcellular location">
    <subcellularLocation>
        <location evidence="1">Membrane</location>
    </subcellularLocation>
</comment>
<protein>
    <recommendedName>
        <fullName evidence="8">POTRA domain-containing protein</fullName>
    </recommendedName>
</protein>
<dbReference type="Pfam" id="PF08478">
    <property type="entry name" value="POTRA_1"/>
    <property type="match status" value="1"/>
</dbReference>
<dbReference type="InterPro" id="IPR026579">
    <property type="entry name" value="FtsQ"/>
</dbReference>
<dbReference type="PANTHER" id="PTHR35851">
    <property type="entry name" value="CELL DIVISION PROTEIN FTSQ"/>
    <property type="match status" value="1"/>
</dbReference>
<dbReference type="Proteomes" id="UP000319619">
    <property type="component" value="Unassembled WGS sequence"/>
</dbReference>
<evidence type="ECO:0000256" key="7">
    <source>
        <dbReference type="ARBA" id="ARBA00023306"/>
    </source>
</evidence>
<evidence type="ECO:0000256" key="1">
    <source>
        <dbReference type="ARBA" id="ARBA00004370"/>
    </source>
</evidence>
<evidence type="ECO:0000256" key="4">
    <source>
        <dbReference type="ARBA" id="ARBA00022692"/>
    </source>
</evidence>
<evidence type="ECO:0000256" key="6">
    <source>
        <dbReference type="ARBA" id="ARBA00023136"/>
    </source>
</evidence>
<evidence type="ECO:0000313" key="9">
    <source>
        <dbReference type="EMBL" id="TKJ41492.1"/>
    </source>
</evidence>
<dbReference type="InterPro" id="IPR034746">
    <property type="entry name" value="POTRA"/>
</dbReference>
<keyword evidence="6" id="KW-0472">Membrane</keyword>
<gene>
    <name evidence="9" type="ORF">CEE37_02715</name>
</gene>
<comment type="caution">
    <text evidence="9">The sequence shown here is derived from an EMBL/GenBank/DDBJ whole genome shotgun (WGS) entry which is preliminary data.</text>
</comment>
<name>A0A532V2Y3_UNCL8</name>
<evidence type="ECO:0000313" key="10">
    <source>
        <dbReference type="Proteomes" id="UP000319619"/>
    </source>
</evidence>
<dbReference type="AlphaFoldDB" id="A0A532V2Y3"/>
<dbReference type="Gene3D" id="3.10.20.310">
    <property type="entry name" value="membrane protein fhac"/>
    <property type="match status" value="1"/>
</dbReference>
<evidence type="ECO:0000256" key="5">
    <source>
        <dbReference type="ARBA" id="ARBA00022989"/>
    </source>
</evidence>
<keyword evidence="3" id="KW-0132">Cell division</keyword>
<reference evidence="9 10" key="1">
    <citation type="submission" date="2017-06" db="EMBL/GenBank/DDBJ databases">
        <title>Novel microbial phyla capable of carbon fixation and sulfur reduction in deep-sea sediments.</title>
        <authorList>
            <person name="Huang J."/>
            <person name="Baker B."/>
            <person name="Wang Y."/>
        </authorList>
    </citation>
    <scope>NUCLEOTIDE SEQUENCE [LARGE SCALE GENOMIC DNA]</scope>
    <source>
        <strain evidence="9">B3_LCP</strain>
    </source>
</reference>
<proteinExistence type="predicted"/>
<keyword evidence="7" id="KW-0131">Cell cycle</keyword>
<organism evidence="9 10">
    <name type="scientific">candidate division LCP-89 bacterium B3_LCP</name>
    <dbReference type="NCBI Taxonomy" id="2012998"/>
    <lineage>
        <taxon>Bacteria</taxon>
        <taxon>Pseudomonadati</taxon>
        <taxon>Bacteria division LCP-89</taxon>
    </lineage>
</organism>
<evidence type="ECO:0000256" key="2">
    <source>
        <dbReference type="ARBA" id="ARBA00022475"/>
    </source>
</evidence>
<sequence>MVSLVVIVGWFLSPNVLQYLSQQECFKLEEVCFTGNEHIEETDLLSLLPEVIGINLFSLDLNIIKHAVLQHPWVLEASVHRRLPDRLLIRVEEKQPVALVKLKTLQAISASGDLLPLDKWHGAIDLPLIQAAKFQNSLKDDKINNRRLMDITRSVAALKKRIPDLWLLISEITLDRKGRIVMYPSCSHTCILVGDELGWQQMRDFYSFIIFQGSPNGMVDISFVDLRFRGKVIVRRTSSDT</sequence>
<dbReference type="GO" id="GO:0016020">
    <property type="term" value="C:membrane"/>
    <property type="evidence" value="ECO:0007669"/>
    <property type="project" value="UniProtKB-SubCell"/>
</dbReference>
<keyword evidence="2" id="KW-1003">Cell membrane</keyword>
<keyword evidence="4" id="KW-0812">Transmembrane</keyword>
<evidence type="ECO:0000259" key="8">
    <source>
        <dbReference type="PROSITE" id="PS51779"/>
    </source>
</evidence>
<dbReference type="EMBL" id="NJBN01000002">
    <property type="protein sequence ID" value="TKJ41492.1"/>
    <property type="molecule type" value="Genomic_DNA"/>
</dbReference>
<dbReference type="GO" id="GO:0090529">
    <property type="term" value="P:cell septum assembly"/>
    <property type="evidence" value="ECO:0007669"/>
    <property type="project" value="InterPro"/>
</dbReference>
<accession>A0A532V2Y3</accession>
<dbReference type="InterPro" id="IPR013685">
    <property type="entry name" value="POTRA_FtsQ_type"/>
</dbReference>
<feature type="domain" description="POTRA" evidence="8">
    <location>
        <begin position="26"/>
        <end position="94"/>
    </location>
</feature>
<keyword evidence="5" id="KW-1133">Transmembrane helix</keyword>
<dbReference type="PROSITE" id="PS51779">
    <property type="entry name" value="POTRA"/>
    <property type="match status" value="1"/>
</dbReference>
<evidence type="ECO:0000256" key="3">
    <source>
        <dbReference type="ARBA" id="ARBA00022618"/>
    </source>
</evidence>
<dbReference type="PANTHER" id="PTHR35851:SF1">
    <property type="entry name" value="CELL DIVISION PROTEIN FTSQ"/>
    <property type="match status" value="1"/>
</dbReference>